<feature type="domain" description="Hemerythrin-like" evidence="1">
    <location>
        <begin position="4"/>
        <end position="136"/>
    </location>
</feature>
<comment type="caution">
    <text evidence="2">The sequence shown here is derived from an EMBL/GenBank/DDBJ whole genome shotgun (WGS) entry which is preliminary data.</text>
</comment>
<dbReference type="GO" id="GO:0005886">
    <property type="term" value="C:plasma membrane"/>
    <property type="evidence" value="ECO:0007669"/>
    <property type="project" value="TreeGrafter"/>
</dbReference>
<proteinExistence type="predicted"/>
<dbReference type="RefSeq" id="WP_188664204.1">
    <property type="nucleotide sequence ID" value="NZ_BMHV01000012.1"/>
</dbReference>
<dbReference type="Gene3D" id="1.20.120.520">
    <property type="entry name" value="nmb1532 protein domain like"/>
    <property type="match status" value="1"/>
</dbReference>
<evidence type="ECO:0000313" key="2">
    <source>
        <dbReference type="EMBL" id="GGF64956.1"/>
    </source>
</evidence>
<reference evidence="2" key="2">
    <citation type="submission" date="2020-09" db="EMBL/GenBank/DDBJ databases">
        <authorList>
            <person name="Sun Q."/>
            <person name="Zhou Y."/>
        </authorList>
    </citation>
    <scope>NUCLEOTIDE SEQUENCE</scope>
    <source>
        <strain evidence="2">CGMCC 1.15254</strain>
    </source>
</reference>
<gene>
    <name evidence="2" type="ORF">GCM10011332_18820</name>
</gene>
<dbReference type="AlphaFoldDB" id="A0A917C139"/>
<dbReference type="PANTHER" id="PTHR39966">
    <property type="entry name" value="BLL2471 PROTEIN-RELATED"/>
    <property type="match status" value="1"/>
</dbReference>
<keyword evidence="3" id="KW-1185">Reference proteome</keyword>
<accession>A0A917C139</accession>
<organism evidence="2 3">
    <name type="scientific">Terasakiella brassicae</name>
    <dbReference type="NCBI Taxonomy" id="1634917"/>
    <lineage>
        <taxon>Bacteria</taxon>
        <taxon>Pseudomonadati</taxon>
        <taxon>Pseudomonadota</taxon>
        <taxon>Alphaproteobacteria</taxon>
        <taxon>Rhodospirillales</taxon>
        <taxon>Terasakiellaceae</taxon>
        <taxon>Terasakiella</taxon>
    </lineage>
</organism>
<dbReference type="PANTHER" id="PTHR39966:SF3">
    <property type="entry name" value="DUF438 DOMAIN-CONTAINING PROTEIN"/>
    <property type="match status" value="1"/>
</dbReference>
<dbReference type="InterPro" id="IPR012312">
    <property type="entry name" value="Hemerythrin-like"/>
</dbReference>
<dbReference type="Pfam" id="PF01814">
    <property type="entry name" value="Hemerythrin"/>
    <property type="match status" value="1"/>
</dbReference>
<evidence type="ECO:0000259" key="1">
    <source>
        <dbReference type="Pfam" id="PF01814"/>
    </source>
</evidence>
<sequence>MRLSQILHEEHQRTLTVLDELDGWRGKNKPDDIEQIKGLLTDLIDVAQSDITEHYAFEEEHLFPVLRMNGADFMANMLAGEHQMIRPIAQELSAMAQKAIETGFDDQSWQSFQELSFDFIGHETFHIQKEEMGLINAINSLFTPEQEAPLIELYKKGS</sequence>
<dbReference type="Proteomes" id="UP000632498">
    <property type="component" value="Unassembled WGS sequence"/>
</dbReference>
<dbReference type="EMBL" id="BMHV01000012">
    <property type="protein sequence ID" value="GGF64956.1"/>
    <property type="molecule type" value="Genomic_DNA"/>
</dbReference>
<reference evidence="2" key="1">
    <citation type="journal article" date="2014" name="Int. J. Syst. Evol. Microbiol.">
        <title>Complete genome sequence of Corynebacterium casei LMG S-19264T (=DSM 44701T), isolated from a smear-ripened cheese.</title>
        <authorList>
            <consortium name="US DOE Joint Genome Institute (JGI-PGF)"/>
            <person name="Walter F."/>
            <person name="Albersmeier A."/>
            <person name="Kalinowski J."/>
            <person name="Ruckert C."/>
        </authorList>
    </citation>
    <scope>NUCLEOTIDE SEQUENCE</scope>
    <source>
        <strain evidence="2">CGMCC 1.15254</strain>
    </source>
</reference>
<protein>
    <submittedName>
        <fullName evidence="2">Hemerythrin</fullName>
    </submittedName>
</protein>
<evidence type="ECO:0000313" key="3">
    <source>
        <dbReference type="Proteomes" id="UP000632498"/>
    </source>
</evidence>
<name>A0A917C139_9PROT</name>